<comment type="catalytic activity">
    <reaction evidence="6">
        <text>Exonucleolytic cleavage in either 5'- to 3'- or 3'- to 5'-direction to yield nucleoside 5'-phosphates.</text>
        <dbReference type="EC" id="3.1.11.6"/>
    </reaction>
</comment>
<keyword evidence="2 6" id="KW-0963">Cytoplasm</keyword>
<dbReference type="EMBL" id="JAZAQF010000078">
    <property type="protein sequence ID" value="MFG3818650.1"/>
    <property type="molecule type" value="Genomic_DNA"/>
</dbReference>
<gene>
    <name evidence="6 7" type="primary">xseB</name>
    <name evidence="7" type="ORF">VPK24_13455</name>
</gene>
<keyword evidence="8" id="KW-1185">Reference proteome</keyword>
<sequence>MPRAKAQPSPPETAPDWHYETAMAEVETIVRQLETGDLDLDQAFAQFTAAVDRLQQCDRFLRDRQAQVSLAIETLDNLDLE</sequence>
<dbReference type="HAMAP" id="MF_00337">
    <property type="entry name" value="Exonuc_7_S"/>
    <property type="match status" value="1"/>
</dbReference>
<dbReference type="NCBIfam" id="TIGR01280">
    <property type="entry name" value="xseB"/>
    <property type="match status" value="1"/>
</dbReference>
<dbReference type="Gene3D" id="1.10.287.1040">
    <property type="entry name" value="Exonuclease VII, small subunit"/>
    <property type="match status" value="1"/>
</dbReference>
<protein>
    <recommendedName>
        <fullName evidence="6">Exodeoxyribonuclease 7 small subunit</fullName>
        <ecNumber evidence="6">3.1.11.6</ecNumber>
    </recommendedName>
    <alternativeName>
        <fullName evidence="6">Exodeoxyribonuclease VII small subunit</fullName>
        <shortName evidence="6">Exonuclease VII small subunit</shortName>
    </alternativeName>
</protein>
<dbReference type="Pfam" id="PF02609">
    <property type="entry name" value="Exonuc_VII_S"/>
    <property type="match status" value="1"/>
</dbReference>
<dbReference type="InterPro" id="IPR003761">
    <property type="entry name" value="Exonuc_VII_S"/>
</dbReference>
<dbReference type="PANTHER" id="PTHR34137">
    <property type="entry name" value="EXODEOXYRIBONUCLEASE 7 SMALL SUBUNIT"/>
    <property type="match status" value="1"/>
</dbReference>
<name>A0ABW7CC04_9CYAN</name>
<comment type="similarity">
    <text evidence="1 6">Belongs to the XseB family.</text>
</comment>
<comment type="function">
    <text evidence="6">Bidirectionally degrades single-stranded DNA into large acid-insoluble oligonucleotides, which are then degraded further into small acid-soluble oligonucleotides.</text>
</comment>
<dbReference type="RefSeq" id="WP_393014114.1">
    <property type="nucleotide sequence ID" value="NZ_JAZAQF010000078.1"/>
</dbReference>
<evidence type="ECO:0000256" key="3">
    <source>
        <dbReference type="ARBA" id="ARBA00022722"/>
    </source>
</evidence>
<dbReference type="EC" id="3.1.11.6" evidence="6"/>
<dbReference type="PANTHER" id="PTHR34137:SF1">
    <property type="entry name" value="EXODEOXYRIBONUCLEASE 7 SMALL SUBUNIT"/>
    <property type="match status" value="1"/>
</dbReference>
<evidence type="ECO:0000256" key="4">
    <source>
        <dbReference type="ARBA" id="ARBA00022801"/>
    </source>
</evidence>
<evidence type="ECO:0000256" key="1">
    <source>
        <dbReference type="ARBA" id="ARBA00009998"/>
    </source>
</evidence>
<keyword evidence="4 6" id="KW-0378">Hydrolase</keyword>
<comment type="caution">
    <text evidence="7">The sequence shown here is derived from an EMBL/GenBank/DDBJ whole genome shotgun (WGS) entry which is preliminary data.</text>
</comment>
<evidence type="ECO:0000256" key="6">
    <source>
        <dbReference type="HAMAP-Rule" id="MF_00337"/>
    </source>
</evidence>
<evidence type="ECO:0000313" key="7">
    <source>
        <dbReference type="EMBL" id="MFG3818650.1"/>
    </source>
</evidence>
<accession>A0ABW7CC04</accession>
<reference evidence="8" key="1">
    <citation type="journal article" date="2024" name="Algal Res.">
        <title>Biochemical, toxicological and genomic investigation of a high-biomass producing Limnothrix strain isolated from Italian shallow drinking water reservoir.</title>
        <authorList>
            <person name="Simonazzi M."/>
            <person name="Shishido T.K."/>
            <person name="Delbaje E."/>
            <person name="Wahlsten M."/>
            <person name="Fewer D.P."/>
            <person name="Sivonen K."/>
            <person name="Pezzolesi L."/>
            <person name="Pistocchi R."/>
        </authorList>
    </citation>
    <scope>NUCLEOTIDE SEQUENCE [LARGE SCALE GENOMIC DNA]</scope>
    <source>
        <strain evidence="8">LRLZ20PSL1</strain>
    </source>
</reference>
<evidence type="ECO:0000256" key="2">
    <source>
        <dbReference type="ARBA" id="ARBA00022490"/>
    </source>
</evidence>
<dbReference type="GO" id="GO:0008855">
    <property type="term" value="F:exodeoxyribonuclease VII activity"/>
    <property type="evidence" value="ECO:0007669"/>
    <property type="project" value="UniProtKB-EC"/>
</dbReference>
<comment type="subunit">
    <text evidence="6">Heterooligomer composed of large and small subunits.</text>
</comment>
<keyword evidence="5 6" id="KW-0269">Exonuclease</keyword>
<evidence type="ECO:0000313" key="8">
    <source>
        <dbReference type="Proteomes" id="UP001604335"/>
    </source>
</evidence>
<organism evidence="7 8">
    <name type="scientific">Limnothrix redekei LRLZ20PSL1</name>
    <dbReference type="NCBI Taxonomy" id="3112953"/>
    <lineage>
        <taxon>Bacteria</taxon>
        <taxon>Bacillati</taxon>
        <taxon>Cyanobacteriota</taxon>
        <taxon>Cyanophyceae</taxon>
        <taxon>Pseudanabaenales</taxon>
        <taxon>Pseudanabaenaceae</taxon>
        <taxon>Limnothrix</taxon>
    </lineage>
</organism>
<comment type="subcellular location">
    <subcellularLocation>
        <location evidence="6">Cytoplasm</location>
    </subcellularLocation>
</comment>
<dbReference type="SUPFAM" id="SSF116842">
    <property type="entry name" value="XseB-like"/>
    <property type="match status" value="1"/>
</dbReference>
<evidence type="ECO:0000256" key="5">
    <source>
        <dbReference type="ARBA" id="ARBA00022839"/>
    </source>
</evidence>
<proteinExistence type="inferred from homology"/>
<keyword evidence="3 6" id="KW-0540">Nuclease</keyword>
<dbReference type="InterPro" id="IPR037004">
    <property type="entry name" value="Exonuc_VII_ssu_sf"/>
</dbReference>
<dbReference type="Proteomes" id="UP001604335">
    <property type="component" value="Unassembled WGS sequence"/>
</dbReference>